<dbReference type="AlphaFoldDB" id="A0A4C1Z7L1"/>
<evidence type="ECO:0000313" key="3">
    <source>
        <dbReference type="Proteomes" id="UP000299102"/>
    </source>
</evidence>
<dbReference type="EMBL" id="BGZK01001575">
    <property type="protein sequence ID" value="GBP82637.1"/>
    <property type="molecule type" value="Genomic_DNA"/>
</dbReference>
<comment type="caution">
    <text evidence="2">The sequence shown here is derived from an EMBL/GenBank/DDBJ whole genome shotgun (WGS) entry which is preliminary data.</text>
</comment>
<dbReference type="OrthoDB" id="7460458at2759"/>
<dbReference type="Proteomes" id="UP000299102">
    <property type="component" value="Unassembled WGS sequence"/>
</dbReference>
<evidence type="ECO:0000256" key="1">
    <source>
        <dbReference type="SAM" id="MobiDB-lite"/>
    </source>
</evidence>
<protein>
    <submittedName>
        <fullName evidence="2">Uncharacterized protein</fullName>
    </submittedName>
</protein>
<feature type="compositionally biased region" description="Basic and acidic residues" evidence="1">
    <location>
        <begin position="120"/>
        <end position="133"/>
    </location>
</feature>
<keyword evidence="3" id="KW-1185">Reference proteome</keyword>
<evidence type="ECO:0000313" key="2">
    <source>
        <dbReference type="EMBL" id="GBP82637.1"/>
    </source>
</evidence>
<reference evidence="2 3" key="1">
    <citation type="journal article" date="2019" name="Commun. Biol.">
        <title>The bagworm genome reveals a unique fibroin gene that provides high tensile strength.</title>
        <authorList>
            <person name="Kono N."/>
            <person name="Nakamura H."/>
            <person name="Ohtoshi R."/>
            <person name="Tomita M."/>
            <person name="Numata K."/>
            <person name="Arakawa K."/>
        </authorList>
    </citation>
    <scope>NUCLEOTIDE SEQUENCE [LARGE SCALE GENOMIC DNA]</scope>
</reference>
<name>A0A4C1Z7L1_EUMVA</name>
<feature type="compositionally biased region" description="Polar residues" evidence="1">
    <location>
        <begin position="42"/>
        <end position="56"/>
    </location>
</feature>
<gene>
    <name evidence="2" type="ORF">EVAR_48518_1</name>
</gene>
<feature type="region of interest" description="Disordered" evidence="1">
    <location>
        <begin position="120"/>
        <end position="139"/>
    </location>
</feature>
<proteinExistence type="predicted"/>
<organism evidence="2 3">
    <name type="scientific">Eumeta variegata</name>
    <name type="common">Bagworm moth</name>
    <name type="synonym">Eumeta japonica</name>
    <dbReference type="NCBI Taxonomy" id="151549"/>
    <lineage>
        <taxon>Eukaryota</taxon>
        <taxon>Metazoa</taxon>
        <taxon>Ecdysozoa</taxon>
        <taxon>Arthropoda</taxon>
        <taxon>Hexapoda</taxon>
        <taxon>Insecta</taxon>
        <taxon>Pterygota</taxon>
        <taxon>Neoptera</taxon>
        <taxon>Endopterygota</taxon>
        <taxon>Lepidoptera</taxon>
        <taxon>Glossata</taxon>
        <taxon>Ditrysia</taxon>
        <taxon>Tineoidea</taxon>
        <taxon>Psychidae</taxon>
        <taxon>Oiketicinae</taxon>
        <taxon>Eumeta</taxon>
    </lineage>
</organism>
<feature type="compositionally biased region" description="Gly residues" evidence="1">
    <location>
        <begin position="63"/>
        <end position="85"/>
    </location>
</feature>
<accession>A0A4C1Z7L1</accession>
<sequence>MNAYGGCFMTCGAAQGKRNVHCRIVDACAEETHEAACPWRGVSNSGVESLNHGTKVSRTGSGRRSGSGGSEARGGGCGGPRGPGHGATLLSTSSRPARIESSTRNRARICKYRHIYERKGSPERRTSAAERRGNQSGEIPTASSIEKCRTRLGSIPVLDVSTEQLGRRSPLDCRQPAALRPALSATARWYIYHLIIELVCAIIACNSAEWSMAHSGREHRGRTRRGRVCARVASRIPSAARAADEPSHTKTAT</sequence>
<feature type="region of interest" description="Disordered" evidence="1">
    <location>
        <begin position="40"/>
        <end position="103"/>
    </location>
</feature>